<dbReference type="STRING" id="1432141.A0A015MEX6"/>
<dbReference type="PROSITE" id="PS51746">
    <property type="entry name" value="PPM_2"/>
    <property type="match status" value="1"/>
</dbReference>
<evidence type="ECO:0000313" key="6">
    <source>
        <dbReference type="EMBL" id="EXX65363.1"/>
    </source>
</evidence>
<comment type="caution">
    <text evidence="6">The sequence shown here is derived from an EMBL/GenBank/DDBJ whole genome shotgun (WGS) entry which is preliminary data.</text>
</comment>
<reference evidence="6 7" key="1">
    <citation type="submission" date="2014-02" db="EMBL/GenBank/DDBJ databases">
        <title>Single nucleus genome sequencing reveals high similarity among nuclei of an endomycorrhizal fungus.</title>
        <authorList>
            <person name="Lin K."/>
            <person name="Geurts R."/>
            <person name="Zhang Z."/>
            <person name="Limpens E."/>
            <person name="Saunders D.G."/>
            <person name="Mu D."/>
            <person name="Pang E."/>
            <person name="Cao H."/>
            <person name="Cha H."/>
            <person name="Lin T."/>
            <person name="Zhou Q."/>
            <person name="Shang Y."/>
            <person name="Li Y."/>
            <person name="Ivanov S."/>
            <person name="Sharma T."/>
            <person name="Velzen R.V."/>
            <person name="Ruijter N.D."/>
            <person name="Aanen D.K."/>
            <person name="Win J."/>
            <person name="Kamoun S."/>
            <person name="Bisseling T."/>
            <person name="Huang S."/>
        </authorList>
    </citation>
    <scope>NUCLEOTIDE SEQUENCE [LARGE SCALE GENOMIC DNA]</scope>
    <source>
        <strain evidence="7">DAOM197198w</strain>
    </source>
</reference>
<name>A0A015MEX6_RHIIW</name>
<keyword evidence="3 4" id="KW-0904">Protein phosphatase</keyword>
<protein>
    <submittedName>
        <fullName evidence="6">Ptc3p</fullName>
    </submittedName>
</protein>
<dbReference type="HOGENOM" id="CLU_689156_0_0_1"/>
<evidence type="ECO:0000256" key="1">
    <source>
        <dbReference type="ARBA" id="ARBA00022723"/>
    </source>
</evidence>
<evidence type="ECO:0000313" key="7">
    <source>
        <dbReference type="Proteomes" id="UP000022910"/>
    </source>
</evidence>
<evidence type="ECO:0000256" key="2">
    <source>
        <dbReference type="ARBA" id="ARBA00022801"/>
    </source>
</evidence>
<evidence type="ECO:0000256" key="3">
    <source>
        <dbReference type="ARBA" id="ARBA00022912"/>
    </source>
</evidence>
<dbReference type="SMART" id="SM00332">
    <property type="entry name" value="PP2Cc"/>
    <property type="match status" value="1"/>
</dbReference>
<dbReference type="GO" id="GO:0046872">
    <property type="term" value="F:metal ion binding"/>
    <property type="evidence" value="ECO:0007669"/>
    <property type="project" value="UniProtKB-KW"/>
</dbReference>
<dbReference type="AlphaFoldDB" id="A0A015MEX6"/>
<dbReference type="CDD" id="cd00143">
    <property type="entry name" value="PP2Cc"/>
    <property type="match status" value="1"/>
</dbReference>
<dbReference type="Gene3D" id="3.60.40.10">
    <property type="entry name" value="PPM-type phosphatase domain"/>
    <property type="match status" value="1"/>
</dbReference>
<accession>A0A015MEX6</accession>
<gene>
    <name evidence="6" type="ORF">RirG_133990</name>
</gene>
<keyword evidence="2 4" id="KW-0378">Hydrolase</keyword>
<dbReference type="InterPro" id="IPR036457">
    <property type="entry name" value="PPM-type-like_dom_sf"/>
</dbReference>
<dbReference type="GO" id="GO:0004722">
    <property type="term" value="F:protein serine/threonine phosphatase activity"/>
    <property type="evidence" value="ECO:0007669"/>
    <property type="project" value="InterPro"/>
</dbReference>
<proteinExistence type="inferred from homology"/>
<dbReference type="Pfam" id="PF00481">
    <property type="entry name" value="PP2C"/>
    <property type="match status" value="1"/>
</dbReference>
<dbReference type="Proteomes" id="UP000022910">
    <property type="component" value="Unassembled WGS sequence"/>
</dbReference>
<dbReference type="PANTHER" id="PTHR13832">
    <property type="entry name" value="PROTEIN PHOSPHATASE 2C"/>
    <property type="match status" value="1"/>
</dbReference>
<dbReference type="InterPro" id="IPR000222">
    <property type="entry name" value="PP2C_BS"/>
</dbReference>
<feature type="domain" description="PPM-type phosphatase" evidence="5">
    <location>
        <begin position="55"/>
        <end position="360"/>
    </location>
</feature>
<sequence length="418" mass="47608">MQNVKKLIKKKSFLPSRGMSDISINESRDDFILTSSISASSKAEIHKYDDIQDLIVTAVTAQGLLSQYEPITFMEDFISVASFIVKNKTYEYFAVYDGHGGRDSKTGIKKGGHEVAEECVKYIPEIIKNALKNNDDDIKDLLIKSFEKADKEHFLKDKKRFPENVGSTAIIMLRENKNIYIANLGDSRAVICKDGKVFFETDDFDWTSPAELERIGINKNNKTYAIKTNFGIKKFILNGRFLNGEKWNIAASRSFGDYHFKLGSNKPPVTAKPEVSSLVIDEDMKLILIASDGIWENEKGLKSEHYVSKFIQIAKKQDSPNADECLKETCKEFVRWCMIAQLKFEYRNYGDNIALIAIGILNGKSKAEWFRDIKNWKGIYEDNNLISKDIDDAIQEEDSEEIDYGSDSESCKIDFTQL</sequence>
<evidence type="ECO:0000259" key="5">
    <source>
        <dbReference type="PROSITE" id="PS51746"/>
    </source>
</evidence>
<comment type="similarity">
    <text evidence="4">Belongs to the PP2C family.</text>
</comment>
<dbReference type="PROSITE" id="PS01032">
    <property type="entry name" value="PPM_1"/>
    <property type="match status" value="1"/>
</dbReference>
<evidence type="ECO:0000256" key="4">
    <source>
        <dbReference type="RuleBase" id="RU003465"/>
    </source>
</evidence>
<dbReference type="SUPFAM" id="SSF81606">
    <property type="entry name" value="PP2C-like"/>
    <property type="match status" value="1"/>
</dbReference>
<keyword evidence="1" id="KW-0479">Metal-binding</keyword>
<dbReference type="EMBL" id="JEMT01022357">
    <property type="protein sequence ID" value="EXX65363.1"/>
    <property type="molecule type" value="Genomic_DNA"/>
</dbReference>
<dbReference type="InterPro" id="IPR015655">
    <property type="entry name" value="PP2C"/>
</dbReference>
<dbReference type="OrthoDB" id="659at2759"/>
<organism evidence="6 7">
    <name type="scientific">Rhizophagus irregularis (strain DAOM 197198w)</name>
    <name type="common">Glomus intraradices</name>
    <dbReference type="NCBI Taxonomy" id="1432141"/>
    <lineage>
        <taxon>Eukaryota</taxon>
        <taxon>Fungi</taxon>
        <taxon>Fungi incertae sedis</taxon>
        <taxon>Mucoromycota</taxon>
        <taxon>Glomeromycotina</taxon>
        <taxon>Glomeromycetes</taxon>
        <taxon>Glomerales</taxon>
        <taxon>Glomeraceae</taxon>
        <taxon>Rhizophagus</taxon>
    </lineage>
</organism>
<dbReference type="InterPro" id="IPR001932">
    <property type="entry name" value="PPM-type_phosphatase-like_dom"/>
</dbReference>
<dbReference type="PANTHER" id="PTHR13832:SF827">
    <property type="entry name" value="PROTEIN PHOSPHATASE 1L"/>
    <property type="match status" value="1"/>
</dbReference>
<keyword evidence="7" id="KW-1185">Reference proteome</keyword>